<evidence type="ECO:0000256" key="7">
    <source>
        <dbReference type="ARBA" id="ARBA00023157"/>
    </source>
</evidence>
<dbReference type="PANTHER" id="PTHR33938">
    <property type="entry name" value="FERULOYL ESTERASE B-RELATED"/>
    <property type="match status" value="1"/>
</dbReference>
<evidence type="ECO:0000256" key="6">
    <source>
        <dbReference type="ARBA" id="ARBA00022837"/>
    </source>
</evidence>
<keyword evidence="7" id="KW-1015">Disulfide bond</keyword>
<dbReference type="RefSeq" id="WP_344660635.1">
    <property type="nucleotide sequence ID" value="NZ_BAAAQM010000043.1"/>
</dbReference>
<dbReference type="PANTHER" id="PTHR33938:SF8">
    <property type="entry name" value="CARBOXYLIC ESTER HYDROLASE"/>
    <property type="match status" value="1"/>
</dbReference>
<feature type="signal peptide" evidence="8">
    <location>
        <begin position="1"/>
        <end position="26"/>
    </location>
</feature>
<evidence type="ECO:0000256" key="2">
    <source>
        <dbReference type="ARBA" id="ARBA00022487"/>
    </source>
</evidence>
<sequence>MKRRLLTVVAAVPVAAAAYLPVSASADTYNALNGSAASKATGTGFTCSSFTVPAPEGTAVESVTAVDVPAGSYLVPGPPPLGGYSVPDVPAHCEVTVTLTHPGADDHAKVSVWLPSAGWNGRFQAVGGAAYQAGDLGAVAAQVKQGYAVATTDAGVSNGLDVSWALQADGTLNKALLENFSSRSAHEMALVAKQVIADVYGKPADYSYWNGCSTGGRQGYMEAQRYPTDFDGINADAPGINWNQFEVATLWPQVVMNETKTYPTTCEFDAFNTAAVKACDKLDGITDGLIGNPDRCDFDPRRLIGTKVVCDGKEITITAADAEVVRKIWDGPRDTHGKRLWYGLPVGATFDYLAASTTGADGNPVGSPFFVPSVWVSTFVKKQPAFNTADLTYAQFDQIFQQARAEFDQTIGTRDADLSAFRDAGGKLITWHGDSDQLIPTAGTVDYRERVEARMGGSKKVDDFYRVFLAPGVDHCGLTNGRSDDMAALTAWVEQGKAPAVLHATLPTTTGKTVTRDVCHYPMVSRYTGHGDPADPASFRCVTQH</sequence>
<evidence type="ECO:0000256" key="4">
    <source>
        <dbReference type="ARBA" id="ARBA00022729"/>
    </source>
</evidence>
<dbReference type="EMBL" id="BAAAQM010000043">
    <property type="protein sequence ID" value="GAA1989958.1"/>
    <property type="molecule type" value="Genomic_DNA"/>
</dbReference>
<evidence type="ECO:0000256" key="1">
    <source>
        <dbReference type="ARBA" id="ARBA00006249"/>
    </source>
</evidence>
<comment type="caution">
    <text evidence="9">The sequence shown here is derived from an EMBL/GenBank/DDBJ whole genome shotgun (WGS) entry which is preliminary data.</text>
</comment>
<name>A0ABP5E1N2_9ACTN</name>
<dbReference type="InterPro" id="IPR011118">
    <property type="entry name" value="Tannase/feruloyl_esterase"/>
</dbReference>
<accession>A0ABP5E1N2</accession>
<dbReference type="Proteomes" id="UP001499854">
    <property type="component" value="Unassembled WGS sequence"/>
</dbReference>
<keyword evidence="4 8" id="KW-0732">Signal</keyword>
<evidence type="ECO:0000256" key="5">
    <source>
        <dbReference type="ARBA" id="ARBA00022801"/>
    </source>
</evidence>
<evidence type="ECO:0000256" key="3">
    <source>
        <dbReference type="ARBA" id="ARBA00022723"/>
    </source>
</evidence>
<protein>
    <submittedName>
        <fullName evidence="9">Tannase/feruloyl esterase family alpha/beta hydrolase</fullName>
    </submittedName>
</protein>
<feature type="chain" id="PRO_5046851329" evidence="8">
    <location>
        <begin position="27"/>
        <end position="545"/>
    </location>
</feature>
<keyword evidence="10" id="KW-1185">Reference proteome</keyword>
<comment type="similarity">
    <text evidence="1">Belongs to the tannase family.</text>
</comment>
<proteinExistence type="inferred from homology"/>
<dbReference type="SUPFAM" id="SSF53474">
    <property type="entry name" value="alpha/beta-Hydrolases"/>
    <property type="match status" value="1"/>
</dbReference>
<keyword evidence="3" id="KW-0479">Metal-binding</keyword>
<dbReference type="Pfam" id="PF07519">
    <property type="entry name" value="Tannase"/>
    <property type="match status" value="1"/>
</dbReference>
<evidence type="ECO:0000313" key="10">
    <source>
        <dbReference type="Proteomes" id="UP001499854"/>
    </source>
</evidence>
<keyword evidence="5 9" id="KW-0378">Hydrolase</keyword>
<evidence type="ECO:0000313" key="9">
    <source>
        <dbReference type="EMBL" id="GAA1989958.1"/>
    </source>
</evidence>
<reference evidence="10" key="1">
    <citation type="journal article" date="2019" name="Int. J. Syst. Evol. Microbiol.">
        <title>The Global Catalogue of Microorganisms (GCM) 10K type strain sequencing project: providing services to taxonomists for standard genome sequencing and annotation.</title>
        <authorList>
            <consortium name="The Broad Institute Genomics Platform"/>
            <consortium name="The Broad Institute Genome Sequencing Center for Infectious Disease"/>
            <person name="Wu L."/>
            <person name="Ma J."/>
        </authorList>
    </citation>
    <scope>NUCLEOTIDE SEQUENCE [LARGE SCALE GENOMIC DNA]</scope>
    <source>
        <strain evidence="10">JCM 16013</strain>
    </source>
</reference>
<dbReference type="GO" id="GO:0016787">
    <property type="term" value="F:hydrolase activity"/>
    <property type="evidence" value="ECO:0007669"/>
    <property type="project" value="UniProtKB-KW"/>
</dbReference>
<organism evidence="9 10">
    <name type="scientific">Catenulispora subtropica</name>
    <dbReference type="NCBI Taxonomy" id="450798"/>
    <lineage>
        <taxon>Bacteria</taxon>
        <taxon>Bacillati</taxon>
        <taxon>Actinomycetota</taxon>
        <taxon>Actinomycetes</taxon>
        <taxon>Catenulisporales</taxon>
        <taxon>Catenulisporaceae</taxon>
        <taxon>Catenulispora</taxon>
    </lineage>
</organism>
<keyword evidence="6" id="KW-0106">Calcium</keyword>
<dbReference type="InterPro" id="IPR029058">
    <property type="entry name" value="AB_hydrolase_fold"/>
</dbReference>
<keyword evidence="2" id="KW-0719">Serine esterase</keyword>
<evidence type="ECO:0000256" key="8">
    <source>
        <dbReference type="SAM" id="SignalP"/>
    </source>
</evidence>
<gene>
    <name evidence="9" type="ORF">GCM10009838_61250</name>
</gene>